<dbReference type="EMBL" id="BAAANN010000044">
    <property type="protein sequence ID" value="GAA1986515.1"/>
    <property type="molecule type" value="Genomic_DNA"/>
</dbReference>
<organism evidence="1 2">
    <name type="scientific">Amycolatopsis minnesotensis</name>
    <dbReference type="NCBI Taxonomy" id="337894"/>
    <lineage>
        <taxon>Bacteria</taxon>
        <taxon>Bacillati</taxon>
        <taxon>Actinomycetota</taxon>
        <taxon>Actinomycetes</taxon>
        <taxon>Pseudonocardiales</taxon>
        <taxon>Pseudonocardiaceae</taxon>
        <taxon>Amycolatopsis</taxon>
    </lineage>
</organism>
<evidence type="ECO:0000313" key="2">
    <source>
        <dbReference type="Proteomes" id="UP001501116"/>
    </source>
</evidence>
<accession>A0ABN2SI58</accession>
<evidence type="ECO:0000313" key="1">
    <source>
        <dbReference type="EMBL" id="GAA1986515.1"/>
    </source>
</evidence>
<proteinExistence type="predicted"/>
<dbReference type="RefSeq" id="WP_344430000.1">
    <property type="nucleotide sequence ID" value="NZ_BAAANN010000044.1"/>
</dbReference>
<dbReference type="Proteomes" id="UP001501116">
    <property type="component" value="Unassembled WGS sequence"/>
</dbReference>
<sequence length="88" mass="9406">MSNSLYLSKAGQLLDKAADFNESSFGPRAERPCEGIYQDNVLKLVDAWVALAMVDRGQVPPGLGARLIAAIAEDCAITGNADHLNEKC</sequence>
<comment type="caution">
    <text evidence="1">The sequence shown here is derived from an EMBL/GenBank/DDBJ whole genome shotgun (WGS) entry which is preliminary data.</text>
</comment>
<keyword evidence="2" id="KW-1185">Reference proteome</keyword>
<name>A0ABN2SI58_9PSEU</name>
<gene>
    <name evidence="1" type="ORF">GCM10009754_75570</name>
</gene>
<reference evidence="2" key="1">
    <citation type="journal article" date="2019" name="Int. J. Syst. Evol. Microbiol.">
        <title>The Global Catalogue of Microorganisms (GCM) 10K type strain sequencing project: providing services to taxonomists for standard genome sequencing and annotation.</title>
        <authorList>
            <consortium name="The Broad Institute Genomics Platform"/>
            <consortium name="The Broad Institute Genome Sequencing Center for Infectious Disease"/>
            <person name="Wu L."/>
            <person name="Ma J."/>
        </authorList>
    </citation>
    <scope>NUCLEOTIDE SEQUENCE [LARGE SCALE GENOMIC DNA]</scope>
    <source>
        <strain evidence="2">JCM 14545</strain>
    </source>
</reference>
<protein>
    <submittedName>
        <fullName evidence="1">Uncharacterized protein</fullName>
    </submittedName>
</protein>